<evidence type="ECO:0000256" key="4">
    <source>
        <dbReference type="ARBA" id="ARBA00023136"/>
    </source>
</evidence>
<dbReference type="Pfam" id="PF13426">
    <property type="entry name" value="PAS_9"/>
    <property type="match status" value="1"/>
</dbReference>
<sequence>MKRFWESTLLPWFILLLGLLFSLLMAWKSYQWIENVEAIRFDAASKEITALIQKELDSHVQLLNSSAAFIFASETITRNEWHTFAKMHDLAINFPSLYALGYVPLVEASKREAYEKKMAEDSAMAQYKIFPSSSSHSTLFPITYIEPFTEQTVQILGYDMGSEAMRRQNIEKALKKGSVTITPKIEFVKQAQASEKKGFIIYMPFYYRHHSLQNEAERLAAAKGVVYSAIKVNTFFENILKANDGLVSFEVYDCESLSEETLLYNSNSQLTKPRLERSVVFTSYDTHWTLYFKANSVLHNQLNHYFPHIQVFIGILFSILLSGWVYALQRTRSRAYEIAEEKTKQLSESEAWVRLLFKTMQEGIIVINREGVITECNDTAEKMLPSFNKTLNGDLPWKALHEDGSSFLPEELPFMKVLRSGESQHGIIMGIQREGYPLVWMQMNAAPIYLHHKDNISAVVLTLSDITNYRKSKYKLEKYLSMIDKHVIISTTDLKGVITEVSEAFCKISGYSKEELIGANHSIVRHADVPSSVYEQMWKAIKSGLIWKGELKNRHKDGSAYWVETIIAPRYDEDYPLIGYTAIRTDITDKKRVEELSITDRLTGLYNRLKLDELFAYHLSIARRHHTPFSIILLDIDKFKSVNDIYGHQVGDTILQEFALCVKAQIRSEDIFGRWGGEEFLLLLPNSTLENASLLAEKLRLCVASFSFSQVGMKTASFGVATFHEGDDEKSMMVRVDEALYRAKENGRNCVEVEIYTCVLPL</sequence>
<gene>
    <name evidence="10" type="ORF">SMUL_0548</name>
</gene>
<dbReference type="PROSITE" id="PS50887">
    <property type="entry name" value="GGDEF"/>
    <property type="match status" value="1"/>
</dbReference>
<dbReference type="PROSITE" id="PS50112">
    <property type="entry name" value="PAS"/>
    <property type="match status" value="1"/>
</dbReference>
<dbReference type="FunFam" id="3.30.70.270:FF:000001">
    <property type="entry name" value="Diguanylate cyclase domain protein"/>
    <property type="match status" value="1"/>
</dbReference>
<dbReference type="GO" id="GO:0003824">
    <property type="term" value="F:catalytic activity"/>
    <property type="evidence" value="ECO:0007669"/>
    <property type="project" value="UniProtKB-ARBA"/>
</dbReference>
<evidence type="ECO:0000313" key="11">
    <source>
        <dbReference type="Proteomes" id="UP000019322"/>
    </source>
</evidence>
<evidence type="ECO:0000259" key="7">
    <source>
        <dbReference type="PROSITE" id="PS50113"/>
    </source>
</evidence>
<evidence type="ECO:0000259" key="9">
    <source>
        <dbReference type="PROSITE" id="PS50887"/>
    </source>
</evidence>
<dbReference type="Gene3D" id="3.30.450.350">
    <property type="entry name" value="CHASE domain"/>
    <property type="match status" value="1"/>
</dbReference>
<feature type="domain" description="GGDEF" evidence="9">
    <location>
        <begin position="627"/>
        <end position="756"/>
    </location>
</feature>
<dbReference type="Gene3D" id="3.30.70.270">
    <property type="match status" value="1"/>
</dbReference>
<comment type="subcellular location">
    <subcellularLocation>
        <location evidence="1">Membrane</location>
    </subcellularLocation>
</comment>
<evidence type="ECO:0000313" key="10">
    <source>
        <dbReference type="EMBL" id="AHJ11823.1"/>
    </source>
</evidence>
<dbReference type="EMBL" id="CP007201">
    <property type="protein sequence ID" value="AHJ11823.1"/>
    <property type="molecule type" value="Genomic_DNA"/>
</dbReference>
<dbReference type="InterPro" id="IPR043128">
    <property type="entry name" value="Rev_trsase/Diguanyl_cyclase"/>
</dbReference>
<keyword evidence="2 5" id="KW-0812">Transmembrane</keyword>
<evidence type="ECO:0000256" key="1">
    <source>
        <dbReference type="ARBA" id="ARBA00004370"/>
    </source>
</evidence>
<feature type="domain" description="PAS" evidence="6">
    <location>
        <begin position="489"/>
        <end position="544"/>
    </location>
</feature>
<evidence type="ECO:0000256" key="3">
    <source>
        <dbReference type="ARBA" id="ARBA00022989"/>
    </source>
</evidence>
<reference evidence="10 11" key="1">
    <citation type="journal article" date="2014" name="Environ. Microbiol.">
        <title>Insights into organohalide respiration and the versatile catabolism of Sulfurospirillum multivorans gained from comparative genomics and physiological studies.</title>
        <authorList>
            <person name="Goris T."/>
            <person name="Schubert T."/>
            <person name="Gadkari J."/>
            <person name="Wubet T."/>
            <person name="Tarkka M."/>
            <person name="Buscot F."/>
            <person name="Adrian L."/>
            <person name="Diekert G."/>
        </authorList>
    </citation>
    <scope>NUCLEOTIDE SEQUENCE [LARGE SCALE GENOMIC DNA]</scope>
    <source>
        <strain evidence="11">DM 12446 / JCM 15788 / NBRC 109480</strain>
    </source>
</reference>
<dbReference type="CDD" id="cd01949">
    <property type="entry name" value="GGDEF"/>
    <property type="match status" value="1"/>
</dbReference>
<dbReference type="PROSITE" id="PS50839">
    <property type="entry name" value="CHASE"/>
    <property type="match status" value="1"/>
</dbReference>
<dbReference type="InterPro" id="IPR006189">
    <property type="entry name" value="CHASE_dom"/>
</dbReference>
<dbReference type="PANTHER" id="PTHR46663:SF4">
    <property type="entry name" value="DIGUANYLATE CYCLASE DGCT-RELATED"/>
    <property type="match status" value="1"/>
</dbReference>
<organism evidence="10 11">
    <name type="scientific">Sulfurospirillum multivorans (strain DM 12446 / JCM 15788 / NBRC 109480)</name>
    <dbReference type="NCBI Taxonomy" id="1150621"/>
    <lineage>
        <taxon>Bacteria</taxon>
        <taxon>Pseudomonadati</taxon>
        <taxon>Campylobacterota</taxon>
        <taxon>Epsilonproteobacteria</taxon>
        <taxon>Campylobacterales</taxon>
        <taxon>Sulfurospirillaceae</taxon>
        <taxon>Sulfurospirillum</taxon>
    </lineage>
</organism>
<dbReference type="SMART" id="SM01079">
    <property type="entry name" value="CHASE"/>
    <property type="match status" value="1"/>
</dbReference>
<evidence type="ECO:0000256" key="5">
    <source>
        <dbReference type="SAM" id="Phobius"/>
    </source>
</evidence>
<dbReference type="PROSITE" id="PS50113">
    <property type="entry name" value="PAC"/>
    <property type="match status" value="1"/>
</dbReference>
<dbReference type="SMART" id="SM00267">
    <property type="entry name" value="GGDEF"/>
    <property type="match status" value="1"/>
</dbReference>
<dbReference type="SMART" id="SM00086">
    <property type="entry name" value="PAC"/>
    <property type="match status" value="2"/>
</dbReference>
<dbReference type="SUPFAM" id="SSF55785">
    <property type="entry name" value="PYP-like sensor domain (PAS domain)"/>
    <property type="match status" value="2"/>
</dbReference>
<dbReference type="GO" id="GO:0016020">
    <property type="term" value="C:membrane"/>
    <property type="evidence" value="ECO:0007669"/>
    <property type="project" value="UniProtKB-SubCell"/>
</dbReference>
<dbReference type="InterPro" id="IPR052163">
    <property type="entry name" value="DGC-Regulatory_Protein"/>
</dbReference>
<accession>A0AA86DXB2</accession>
<keyword evidence="3 5" id="KW-1133">Transmembrane helix</keyword>
<evidence type="ECO:0000259" key="6">
    <source>
        <dbReference type="PROSITE" id="PS50112"/>
    </source>
</evidence>
<evidence type="ECO:0000259" key="8">
    <source>
        <dbReference type="PROSITE" id="PS50839"/>
    </source>
</evidence>
<name>A0AA86DXB2_SULMK</name>
<feature type="domain" description="CHASE" evidence="8">
    <location>
        <begin position="72"/>
        <end position="291"/>
    </location>
</feature>
<dbReference type="Pfam" id="PF03924">
    <property type="entry name" value="CHASE"/>
    <property type="match status" value="1"/>
</dbReference>
<protein>
    <submittedName>
        <fullName evidence="10">Diguanylate cyclase</fullName>
    </submittedName>
</protein>
<feature type="transmembrane region" description="Helical" evidence="5">
    <location>
        <begin position="305"/>
        <end position="328"/>
    </location>
</feature>
<feature type="domain" description="PAC" evidence="7">
    <location>
        <begin position="547"/>
        <end position="599"/>
    </location>
</feature>
<dbReference type="InterPro" id="IPR029787">
    <property type="entry name" value="Nucleotide_cyclase"/>
</dbReference>
<dbReference type="InterPro" id="IPR001610">
    <property type="entry name" value="PAC"/>
</dbReference>
<dbReference type="InterPro" id="IPR035965">
    <property type="entry name" value="PAS-like_dom_sf"/>
</dbReference>
<evidence type="ECO:0000256" key="2">
    <source>
        <dbReference type="ARBA" id="ARBA00022692"/>
    </source>
</evidence>
<dbReference type="Gene3D" id="3.30.450.20">
    <property type="entry name" value="PAS domain"/>
    <property type="match status" value="2"/>
</dbReference>
<dbReference type="SUPFAM" id="SSF55073">
    <property type="entry name" value="Nucleotide cyclase"/>
    <property type="match status" value="1"/>
</dbReference>
<dbReference type="NCBIfam" id="TIGR00229">
    <property type="entry name" value="sensory_box"/>
    <property type="match status" value="2"/>
</dbReference>
<dbReference type="InterPro" id="IPR000700">
    <property type="entry name" value="PAS-assoc_C"/>
</dbReference>
<dbReference type="InterPro" id="IPR042240">
    <property type="entry name" value="CHASE_sf"/>
</dbReference>
<proteinExistence type="predicted"/>
<dbReference type="Pfam" id="PF08447">
    <property type="entry name" value="PAS_3"/>
    <property type="match status" value="1"/>
</dbReference>
<dbReference type="SMART" id="SM00091">
    <property type="entry name" value="PAS"/>
    <property type="match status" value="2"/>
</dbReference>
<dbReference type="CDD" id="cd00130">
    <property type="entry name" value="PAS"/>
    <property type="match status" value="2"/>
</dbReference>
<dbReference type="InterPro" id="IPR000160">
    <property type="entry name" value="GGDEF_dom"/>
</dbReference>
<dbReference type="KEGG" id="smul:SMUL_0548"/>
<dbReference type="InterPro" id="IPR013655">
    <property type="entry name" value="PAS_fold_3"/>
</dbReference>
<dbReference type="NCBIfam" id="TIGR00254">
    <property type="entry name" value="GGDEF"/>
    <property type="match status" value="1"/>
</dbReference>
<keyword evidence="4 5" id="KW-0472">Membrane</keyword>
<dbReference type="PANTHER" id="PTHR46663">
    <property type="entry name" value="DIGUANYLATE CYCLASE DGCT-RELATED"/>
    <property type="match status" value="1"/>
</dbReference>
<dbReference type="GO" id="GO:0007165">
    <property type="term" value="P:signal transduction"/>
    <property type="evidence" value="ECO:0007669"/>
    <property type="project" value="UniProtKB-ARBA"/>
</dbReference>
<dbReference type="InterPro" id="IPR000014">
    <property type="entry name" value="PAS"/>
</dbReference>
<dbReference type="Proteomes" id="UP000019322">
    <property type="component" value="Chromosome"/>
</dbReference>
<dbReference type="RefSeq" id="WP_025343733.1">
    <property type="nucleotide sequence ID" value="NZ_CP007201.1"/>
</dbReference>
<dbReference type="AlphaFoldDB" id="A0AA86DXB2"/>
<dbReference type="Pfam" id="PF00990">
    <property type="entry name" value="GGDEF"/>
    <property type="match status" value="1"/>
</dbReference>